<dbReference type="SMART" id="SM00984">
    <property type="entry name" value="UDPG_MGDP_dh_C"/>
    <property type="match status" value="1"/>
</dbReference>
<dbReference type="Pfam" id="PF00984">
    <property type="entry name" value="UDPG_MGDP_dh"/>
    <property type="match status" value="1"/>
</dbReference>
<dbReference type="InterPro" id="IPR014026">
    <property type="entry name" value="UDP-Glc/GDP-Man_DH_dimer"/>
</dbReference>
<evidence type="ECO:0000256" key="6">
    <source>
        <dbReference type="ARBA" id="ARBA00047473"/>
    </source>
</evidence>
<keyword evidence="4" id="KW-0560">Oxidoreductase</keyword>
<evidence type="ECO:0000256" key="4">
    <source>
        <dbReference type="ARBA" id="ARBA00023002"/>
    </source>
</evidence>
<dbReference type="Gene3D" id="1.20.5.100">
    <property type="entry name" value="Cytochrome c1, transmembrane anchor, C-terminal"/>
    <property type="match status" value="1"/>
</dbReference>
<evidence type="ECO:0000256" key="5">
    <source>
        <dbReference type="ARBA" id="ARBA00023027"/>
    </source>
</evidence>
<dbReference type="InterPro" id="IPR036220">
    <property type="entry name" value="UDP-Glc/GDP-Man_DH_C_sf"/>
</dbReference>
<organism evidence="8">
    <name type="scientific">marine metagenome</name>
    <dbReference type="NCBI Taxonomy" id="408172"/>
    <lineage>
        <taxon>unclassified sequences</taxon>
        <taxon>metagenomes</taxon>
        <taxon>ecological metagenomes</taxon>
    </lineage>
</organism>
<dbReference type="InterPro" id="IPR017476">
    <property type="entry name" value="UDP-Glc/GDP-Man"/>
</dbReference>
<proteinExistence type="inferred from homology"/>
<dbReference type="GO" id="GO:0000271">
    <property type="term" value="P:polysaccharide biosynthetic process"/>
    <property type="evidence" value="ECO:0007669"/>
    <property type="project" value="InterPro"/>
</dbReference>
<dbReference type="NCBIfam" id="TIGR03026">
    <property type="entry name" value="NDP-sugDHase"/>
    <property type="match status" value="1"/>
</dbReference>
<dbReference type="PANTHER" id="PTHR43750:SF3">
    <property type="entry name" value="UDP-GLUCOSE 6-DEHYDROGENASE TUAD"/>
    <property type="match status" value="1"/>
</dbReference>
<evidence type="ECO:0000256" key="1">
    <source>
        <dbReference type="ARBA" id="ARBA00004701"/>
    </source>
</evidence>
<evidence type="ECO:0000256" key="3">
    <source>
        <dbReference type="ARBA" id="ARBA00012954"/>
    </source>
</evidence>
<dbReference type="Pfam" id="PF03721">
    <property type="entry name" value="UDPG_MGDP_dh_N"/>
    <property type="match status" value="1"/>
</dbReference>
<dbReference type="EC" id="1.1.1.22" evidence="3"/>
<dbReference type="PIRSF" id="PIRSF500134">
    <property type="entry name" value="UDPglc_DH_bac"/>
    <property type="match status" value="1"/>
</dbReference>
<evidence type="ECO:0000256" key="2">
    <source>
        <dbReference type="ARBA" id="ARBA00006601"/>
    </source>
</evidence>
<dbReference type="GO" id="GO:0051287">
    <property type="term" value="F:NAD binding"/>
    <property type="evidence" value="ECO:0007669"/>
    <property type="project" value="InterPro"/>
</dbReference>
<comment type="catalytic activity">
    <reaction evidence="6">
        <text>UDP-alpha-D-glucose + 2 NAD(+) + H2O = UDP-alpha-D-glucuronate + 2 NADH + 3 H(+)</text>
        <dbReference type="Rhea" id="RHEA:23596"/>
        <dbReference type="ChEBI" id="CHEBI:15377"/>
        <dbReference type="ChEBI" id="CHEBI:15378"/>
        <dbReference type="ChEBI" id="CHEBI:57540"/>
        <dbReference type="ChEBI" id="CHEBI:57945"/>
        <dbReference type="ChEBI" id="CHEBI:58052"/>
        <dbReference type="ChEBI" id="CHEBI:58885"/>
        <dbReference type="EC" id="1.1.1.22"/>
    </reaction>
</comment>
<dbReference type="GO" id="GO:0006065">
    <property type="term" value="P:UDP-glucuronate biosynthetic process"/>
    <property type="evidence" value="ECO:0007669"/>
    <property type="project" value="UniProtKB-UniPathway"/>
</dbReference>
<sequence>MNISIFGTGYVGLVTGACLAESGHDIYCVDVDKDKIDLLNSGQIPIYEPGLKDLVSRNLAVGRIHFTTDLEAAVNHAKVLMIAVGTPSDKDGSVNLQYVIDVTKTIAETMEDPKIIVTKSTVPVGSAHLIKQIVEETLLKMKKRIVFHVASNPEFLKEGDAVNDFMKPDRIILGCDDEFVEQTLKSIYAPFTRRHDCCIVMDIKSAELTKYASNAMLACKISIMNELSQIAERVGADIEQVRIGIGSDSRIGYPFIYPGIGYGGSCLPKDIRSLSSTAKAQGYHTRILHAVDEVNQEQKKALIDKILFHFKGSVTDCVFGLWGLSFKPKTDDMREAPSRIIIETLTELGAKIKAYDPIAMKECEKLYSNQPNLSLCKTKNEAIHGSDGLILATEWKAFQSPDFSMLKQLLKSPVIFDGRNLYDPNELEELGFSYYAIGRGKKSQPS</sequence>
<dbReference type="InterPro" id="IPR001732">
    <property type="entry name" value="UDP-Glc/GDP-Man_DH_N"/>
</dbReference>
<keyword evidence="5" id="KW-0520">NAD</keyword>
<dbReference type="InterPro" id="IPR014027">
    <property type="entry name" value="UDP-Glc/GDP-Man_DH_C"/>
</dbReference>
<feature type="domain" description="UDP-glucose/GDP-mannose dehydrogenase C-terminal" evidence="7">
    <location>
        <begin position="320"/>
        <end position="424"/>
    </location>
</feature>
<dbReference type="GO" id="GO:0003979">
    <property type="term" value="F:UDP-glucose 6-dehydrogenase activity"/>
    <property type="evidence" value="ECO:0007669"/>
    <property type="project" value="UniProtKB-EC"/>
</dbReference>
<dbReference type="EMBL" id="UINC01025235">
    <property type="protein sequence ID" value="SVB00434.1"/>
    <property type="molecule type" value="Genomic_DNA"/>
</dbReference>
<dbReference type="SUPFAM" id="SSF48179">
    <property type="entry name" value="6-phosphogluconate dehydrogenase C-terminal domain-like"/>
    <property type="match status" value="1"/>
</dbReference>
<dbReference type="UniPathway" id="UPA00038">
    <property type="reaction ID" value="UER00491"/>
</dbReference>
<evidence type="ECO:0000259" key="7">
    <source>
        <dbReference type="SMART" id="SM00984"/>
    </source>
</evidence>
<reference evidence="8" key="1">
    <citation type="submission" date="2018-05" db="EMBL/GenBank/DDBJ databases">
        <authorList>
            <person name="Lanie J.A."/>
            <person name="Ng W.-L."/>
            <person name="Kazmierczak K.M."/>
            <person name="Andrzejewski T.M."/>
            <person name="Davidsen T.M."/>
            <person name="Wayne K.J."/>
            <person name="Tettelin H."/>
            <person name="Glass J.I."/>
            <person name="Rusch D."/>
            <person name="Podicherti R."/>
            <person name="Tsui H.-C.T."/>
            <person name="Winkler M.E."/>
        </authorList>
    </citation>
    <scope>NUCLEOTIDE SEQUENCE</scope>
</reference>
<dbReference type="PIRSF" id="PIRSF000124">
    <property type="entry name" value="UDPglc_GDPman_dh"/>
    <property type="match status" value="1"/>
</dbReference>
<dbReference type="SUPFAM" id="SSF52413">
    <property type="entry name" value="UDP-glucose/GDP-mannose dehydrogenase C-terminal domain"/>
    <property type="match status" value="1"/>
</dbReference>
<accession>A0A382AGF9</accession>
<comment type="similarity">
    <text evidence="2">Belongs to the UDP-glucose/GDP-mannose dehydrogenase family.</text>
</comment>
<dbReference type="PANTHER" id="PTHR43750">
    <property type="entry name" value="UDP-GLUCOSE 6-DEHYDROGENASE TUAD"/>
    <property type="match status" value="1"/>
</dbReference>
<name>A0A382AGF9_9ZZZZ</name>
<protein>
    <recommendedName>
        <fullName evidence="3">UDP-glucose 6-dehydrogenase</fullName>
        <ecNumber evidence="3">1.1.1.22</ecNumber>
    </recommendedName>
</protein>
<dbReference type="InterPro" id="IPR036291">
    <property type="entry name" value="NAD(P)-bd_dom_sf"/>
</dbReference>
<dbReference type="InterPro" id="IPR028357">
    <property type="entry name" value="UDPglc_DH_bac"/>
</dbReference>
<dbReference type="AlphaFoldDB" id="A0A382AGF9"/>
<gene>
    <name evidence="8" type="ORF">METZ01_LOCUS153288</name>
</gene>
<dbReference type="Gene3D" id="3.40.50.720">
    <property type="entry name" value="NAD(P)-binding Rossmann-like Domain"/>
    <property type="match status" value="2"/>
</dbReference>
<evidence type="ECO:0000313" key="8">
    <source>
        <dbReference type="EMBL" id="SVB00434.1"/>
    </source>
</evidence>
<dbReference type="InterPro" id="IPR008927">
    <property type="entry name" value="6-PGluconate_DH-like_C_sf"/>
</dbReference>
<dbReference type="SUPFAM" id="SSF51735">
    <property type="entry name" value="NAD(P)-binding Rossmann-fold domains"/>
    <property type="match status" value="1"/>
</dbReference>
<dbReference type="Pfam" id="PF03720">
    <property type="entry name" value="UDPG_MGDP_dh_C"/>
    <property type="match status" value="1"/>
</dbReference>
<comment type="pathway">
    <text evidence="1">Nucleotide-sugar biosynthesis; UDP-alpha-D-glucuronate biosynthesis; UDP-alpha-D-glucuronate from UDP-alpha-D-glucose: step 1/1.</text>
</comment>